<sequence length="341" mass="38227">MHPLSSQQRSALLLLVVLMAVSFFSPRAAAQADTPPRVLVVHSYHEGQQEHVVDMTEGIEEALAGIDRELRYFHMDTKRNTSEVWKRQAGQRAKEILAEYRPQVVIAMDDNAQQYFTKDYAGQPGPPWFVFSGVNNDPAEYGFPAANVTGVLERPNVMESIELLRKIRPEVKRLLILADKSETTDPLIAYCKTLHLPVTVVAYDQPLTLAAWKAVLDRYHQQIDAVGLYVIRTIARSATDPTKVPEEELVRLLNEHYRLPTVGFYDSAAESGVLCAVSVSMKEQGRAAGLIARELLAGKRPGDFVVKPTDHGRIQLNLRTAEQLGIQIPYHIIKRAEVVIR</sequence>
<accession>A0A7U3YIW7</accession>
<evidence type="ECO:0000313" key="2">
    <source>
        <dbReference type="EMBL" id="ADW16247.1"/>
    </source>
</evidence>
<feature type="chain" id="PRO_5031069510" description="ABC transporter substrate-binding protein" evidence="1">
    <location>
        <begin position="31"/>
        <end position="341"/>
    </location>
</feature>
<keyword evidence="3" id="KW-1185">Reference proteome</keyword>
<feature type="signal peptide" evidence="1">
    <location>
        <begin position="1"/>
        <end position="30"/>
    </location>
</feature>
<name>A0A7U3YIW7_DESPD</name>
<dbReference type="AlphaFoldDB" id="A0A7U3YIW7"/>
<dbReference type="Gene3D" id="3.40.50.2300">
    <property type="match status" value="2"/>
</dbReference>
<dbReference type="PANTHER" id="PTHR35271">
    <property type="entry name" value="ABC TRANSPORTER, SUBSTRATE-BINDING LIPOPROTEIN-RELATED"/>
    <property type="match status" value="1"/>
</dbReference>
<protein>
    <recommendedName>
        <fullName evidence="4">ABC transporter substrate-binding protein</fullName>
    </recommendedName>
</protein>
<dbReference type="PANTHER" id="PTHR35271:SF1">
    <property type="entry name" value="ABC TRANSPORTER, SUBSTRATE-BINDING LIPOPROTEIN"/>
    <property type="match status" value="1"/>
</dbReference>
<dbReference type="KEGG" id="dpr:Despr_0053"/>
<evidence type="ECO:0000313" key="3">
    <source>
        <dbReference type="Proteomes" id="UP000006365"/>
    </source>
</evidence>
<evidence type="ECO:0008006" key="4">
    <source>
        <dbReference type="Google" id="ProtNLM"/>
    </source>
</evidence>
<organism evidence="2 3">
    <name type="scientific">Desulfobulbus propionicus (strain ATCC 33891 / DSM 2032 / VKM B-1956 / 1pr3)</name>
    <dbReference type="NCBI Taxonomy" id="577650"/>
    <lineage>
        <taxon>Bacteria</taxon>
        <taxon>Pseudomonadati</taxon>
        <taxon>Thermodesulfobacteriota</taxon>
        <taxon>Desulfobulbia</taxon>
        <taxon>Desulfobulbales</taxon>
        <taxon>Desulfobulbaceae</taxon>
        <taxon>Desulfobulbus</taxon>
    </lineage>
</organism>
<evidence type="ECO:0000256" key="1">
    <source>
        <dbReference type="SAM" id="SignalP"/>
    </source>
</evidence>
<keyword evidence="1" id="KW-0732">Signal</keyword>
<dbReference type="Proteomes" id="UP000006365">
    <property type="component" value="Chromosome"/>
</dbReference>
<dbReference type="Pfam" id="PF04392">
    <property type="entry name" value="ABC_sub_bind"/>
    <property type="match status" value="1"/>
</dbReference>
<dbReference type="InterPro" id="IPR007487">
    <property type="entry name" value="ABC_transpt-TYRBP-like"/>
</dbReference>
<reference evidence="2 3" key="1">
    <citation type="journal article" date="2011" name="Stand. Genomic Sci.">
        <title>Complete genome sequence of Desulfobulbus propionicus type strain (1pr3).</title>
        <authorList>
            <person name="Pagani I."/>
            <person name="Lapidus A."/>
            <person name="Nolan M."/>
            <person name="Lucas S."/>
            <person name="Hammon N."/>
            <person name="Deshpande S."/>
            <person name="Cheng J.F."/>
            <person name="Chertkov O."/>
            <person name="Davenport K."/>
            <person name="Tapia R."/>
            <person name="Han C."/>
            <person name="Goodwin L."/>
            <person name="Pitluck S."/>
            <person name="Liolios K."/>
            <person name="Mavromatis K."/>
            <person name="Ivanova N."/>
            <person name="Mikhailova N."/>
            <person name="Pati A."/>
            <person name="Chen A."/>
            <person name="Palaniappan K."/>
            <person name="Land M."/>
            <person name="Hauser L."/>
            <person name="Chang Y.J."/>
            <person name="Jeffries C.D."/>
            <person name="Detter J.C."/>
            <person name="Brambilla E."/>
            <person name="Kannan K.P."/>
            <person name="Djao O.D."/>
            <person name="Rohde M."/>
            <person name="Pukall R."/>
            <person name="Spring S."/>
            <person name="Goker M."/>
            <person name="Sikorski J."/>
            <person name="Woyke T."/>
            <person name="Bristow J."/>
            <person name="Eisen J.A."/>
            <person name="Markowitz V."/>
            <person name="Hugenholtz P."/>
            <person name="Kyrpides N.C."/>
            <person name="Klenk H.P."/>
        </authorList>
    </citation>
    <scope>NUCLEOTIDE SEQUENCE [LARGE SCALE GENOMIC DNA]</scope>
    <source>
        <strain evidence="3">ATCC 33891 / DSM 2032 / 1pr3</strain>
    </source>
</reference>
<dbReference type="EMBL" id="CP002364">
    <property type="protein sequence ID" value="ADW16247.1"/>
    <property type="molecule type" value="Genomic_DNA"/>
</dbReference>
<gene>
    <name evidence="2" type="ordered locus">Despr_0053</name>
</gene>
<proteinExistence type="predicted"/>